<evidence type="ECO:0000313" key="1">
    <source>
        <dbReference type="EMBL" id="MTD33588.1"/>
    </source>
</evidence>
<name>A0A844GEE1_9NEIS</name>
<organism evidence="1 2">
    <name type="scientific">Paludibacterium denitrificans</name>
    <dbReference type="NCBI Taxonomy" id="2675226"/>
    <lineage>
        <taxon>Bacteria</taxon>
        <taxon>Pseudomonadati</taxon>
        <taxon>Pseudomonadota</taxon>
        <taxon>Betaproteobacteria</taxon>
        <taxon>Neisseriales</taxon>
        <taxon>Chromobacteriaceae</taxon>
        <taxon>Paludibacterium</taxon>
    </lineage>
</organism>
<dbReference type="AlphaFoldDB" id="A0A844GEE1"/>
<dbReference type="SUPFAM" id="SSF55785">
    <property type="entry name" value="PYP-like sensor domain (PAS domain)"/>
    <property type="match status" value="1"/>
</dbReference>
<accession>A0A844GEE1</accession>
<evidence type="ECO:0008006" key="3">
    <source>
        <dbReference type="Google" id="ProtNLM"/>
    </source>
</evidence>
<keyword evidence="2" id="KW-1185">Reference proteome</keyword>
<proteinExistence type="predicted"/>
<evidence type="ECO:0000313" key="2">
    <source>
        <dbReference type="Proteomes" id="UP000446658"/>
    </source>
</evidence>
<dbReference type="InterPro" id="IPR035965">
    <property type="entry name" value="PAS-like_dom_sf"/>
</dbReference>
<comment type="caution">
    <text evidence="1">The sequence shown here is derived from an EMBL/GenBank/DDBJ whole genome shotgun (WGS) entry which is preliminary data.</text>
</comment>
<dbReference type="Proteomes" id="UP000446658">
    <property type="component" value="Unassembled WGS sequence"/>
</dbReference>
<reference evidence="1 2" key="1">
    <citation type="submission" date="2019-11" db="EMBL/GenBank/DDBJ databases">
        <title>Draft genome sequence of Paludibacterium sp. dN18-1.</title>
        <authorList>
            <person name="Im W.-T."/>
        </authorList>
    </citation>
    <scope>NUCLEOTIDE SEQUENCE [LARGE SCALE GENOMIC DNA]</scope>
    <source>
        <strain evidence="2">dN 18-1</strain>
    </source>
</reference>
<gene>
    <name evidence="1" type="ORF">GKE73_12720</name>
</gene>
<sequence>MKVAQQQADEAIFFQSERAAVTLNAIHDGVITLRQDQTIEMINPMALALVGLLNQRRGWARLSGCVPPVE</sequence>
<dbReference type="RefSeq" id="WP_230370630.1">
    <property type="nucleotide sequence ID" value="NZ_WLYX01000001.1"/>
</dbReference>
<dbReference type="EMBL" id="WLYX01000001">
    <property type="protein sequence ID" value="MTD33588.1"/>
    <property type="molecule type" value="Genomic_DNA"/>
</dbReference>
<protein>
    <recommendedName>
        <fullName evidence="3">PAS domain-containing protein</fullName>
    </recommendedName>
</protein>